<feature type="transmembrane region" description="Helical" evidence="2">
    <location>
        <begin position="30"/>
        <end position="47"/>
    </location>
</feature>
<evidence type="ECO:0000256" key="1">
    <source>
        <dbReference type="SAM" id="MobiDB-lite"/>
    </source>
</evidence>
<feature type="transmembrane region" description="Helical" evidence="2">
    <location>
        <begin position="106"/>
        <end position="131"/>
    </location>
</feature>
<feature type="region of interest" description="Disordered" evidence="1">
    <location>
        <begin position="538"/>
        <end position="578"/>
    </location>
</feature>
<protein>
    <submittedName>
        <fullName evidence="3">Uncharacterized protein</fullName>
    </submittedName>
</protein>
<dbReference type="Proteomes" id="UP000215335">
    <property type="component" value="Unassembled WGS sequence"/>
</dbReference>
<feature type="compositionally biased region" description="Low complexity" evidence="1">
    <location>
        <begin position="562"/>
        <end position="578"/>
    </location>
</feature>
<evidence type="ECO:0000256" key="2">
    <source>
        <dbReference type="SAM" id="Phobius"/>
    </source>
</evidence>
<feature type="region of interest" description="Disordered" evidence="1">
    <location>
        <begin position="417"/>
        <end position="511"/>
    </location>
</feature>
<proteinExistence type="predicted"/>
<name>A0A232EN85_9HYME</name>
<keyword evidence="2" id="KW-1133">Transmembrane helix</keyword>
<feature type="transmembrane region" description="Helical" evidence="2">
    <location>
        <begin position="75"/>
        <end position="94"/>
    </location>
</feature>
<reference evidence="3 4" key="1">
    <citation type="journal article" date="2017" name="Curr. Biol.">
        <title>The Evolution of Venom by Co-option of Single-Copy Genes.</title>
        <authorList>
            <person name="Martinson E.O."/>
            <person name="Mrinalini"/>
            <person name="Kelkar Y.D."/>
            <person name="Chang C.H."/>
            <person name="Werren J.H."/>
        </authorList>
    </citation>
    <scope>NUCLEOTIDE SEQUENCE [LARGE SCALE GENOMIC DNA]</scope>
    <source>
        <strain evidence="3 4">Alberta</strain>
        <tissue evidence="3">Whole body</tissue>
    </source>
</reference>
<feature type="compositionally biased region" description="Basic and acidic residues" evidence="1">
    <location>
        <begin position="471"/>
        <end position="509"/>
    </location>
</feature>
<accession>A0A232EN85</accession>
<sequence>MGNYICHGESGVRRSDLLTRAAATGRKMQCAATAFWLLFCCSVLVSIDQEARRRVITGERVPALVRSLVRLTNSWYFYHVLTFLITSAFRRTLLARLGSERYSRKFVFSILMNLSYFRLKFTLSLALITLASSGVYSIPSASGADWDVSPADRSDYYPSHHLAWMRFDDSPFVTRAINRPSRQRLRTPIKRSVDATDLERRDAADVSLEQIAGSKSVREARMHQGSPETWSKQPLSVQFRNRPSLDQMLPDRYSDDGLDSDEAANLPPMIRAHYAPKTDFVTSGRARGAPGIDGTRLPPPEGRESRDMPIARSYDEYDVPIFRNIVREHDFDVQIPRNYYNPNRYRSQRDYYYRGSGGTQNPYVYDRYRDEDEDYEAYSRYRPTHKPKRIIYYATLPEVVRKPVDLRNYQRPYDSLVRSPEAQIDGDRNRLTPNAVEPSRRPLRYPYDNYDNYVKRSSYYDRRRPPYAAGEADRPRDQERNRGSYREKMRSDDRKLENQIARSGDDRRIPWPVQIGTEVSVKDNERIPGRKIFGQIDGYERYEGSRIKKTSGNADRKEDINEGSGSNNSNINSDNNNN</sequence>
<dbReference type="AlphaFoldDB" id="A0A232EN85"/>
<gene>
    <name evidence="3" type="ORF">TSAR_011444</name>
</gene>
<comment type="caution">
    <text evidence="3">The sequence shown here is derived from an EMBL/GenBank/DDBJ whole genome shotgun (WGS) entry which is preliminary data.</text>
</comment>
<evidence type="ECO:0000313" key="4">
    <source>
        <dbReference type="Proteomes" id="UP000215335"/>
    </source>
</evidence>
<dbReference type="EMBL" id="NNAY01003211">
    <property type="protein sequence ID" value="OXU19787.1"/>
    <property type="molecule type" value="Genomic_DNA"/>
</dbReference>
<dbReference type="OrthoDB" id="7671074at2759"/>
<keyword evidence="2" id="KW-0472">Membrane</keyword>
<feature type="region of interest" description="Disordered" evidence="1">
    <location>
        <begin position="281"/>
        <end position="307"/>
    </location>
</feature>
<evidence type="ECO:0000313" key="3">
    <source>
        <dbReference type="EMBL" id="OXU19787.1"/>
    </source>
</evidence>
<organism evidence="3 4">
    <name type="scientific">Trichomalopsis sarcophagae</name>
    <dbReference type="NCBI Taxonomy" id="543379"/>
    <lineage>
        <taxon>Eukaryota</taxon>
        <taxon>Metazoa</taxon>
        <taxon>Ecdysozoa</taxon>
        <taxon>Arthropoda</taxon>
        <taxon>Hexapoda</taxon>
        <taxon>Insecta</taxon>
        <taxon>Pterygota</taxon>
        <taxon>Neoptera</taxon>
        <taxon>Endopterygota</taxon>
        <taxon>Hymenoptera</taxon>
        <taxon>Apocrita</taxon>
        <taxon>Proctotrupomorpha</taxon>
        <taxon>Chalcidoidea</taxon>
        <taxon>Pteromalidae</taxon>
        <taxon>Pteromalinae</taxon>
        <taxon>Trichomalopsis</taxon>
    </lineage>
</organism>
<keyword evidence="4" id="KW-1185">Reference proteome</keyword>
<keyword evidence="2" id="KW-0812">Transmembrane</keyword>